<dbReference type="STRING" id="29495.EA26_10085"/>
<dbReference type="AlphaFoldDB" id="A0A099LTP4"/>
<keyword evidence="3" id="KW-1185">Reference proteome</keyword>
<dbReference type="PANTHER" id="PTHR38834">
    <property type="entry name" value="PERIPLASMIC SUBSTRATE BINDING PROTEIN FAMILY 3"/>
    <property type="match status" value="1"/>
</dbReference>
<comment type="caution">
    <text evidence="2">The sequence shown here is derived from an EMBL/GenBank/DDBJ whole genome shotgun (WGS) entry which is preliminary data.</text>
</comment>
<protein>
    <submittedName>
        <fullName evidence="2">Amino acid ABC transporter substrate-binding protein</fullName>
    </submittedName>
</protein>
<evidence type="ECO:0000313" key="3">
    <source>
        <dbReference type="Proteomes" id="UP000029994"/>
    </source>
</evidence>
<dbReference type="GeneID" id="43683526"/>
<keyword evidence="1" id="KW-0732">Signal</keyword>
<name>A0A099LTP4_9VIBR</name>
<dbReference type="Proteomes" id="UP000029994">
    <property type="component" value="Unassembled WGS sequence"/>
</dbReference>
<evidence type="ECO:0000256" key="1">
    <source>
        <dbReference type="SAM" id="SignalP"/>
    </source>
</evidence>
<organism evidence="2 3">
    <name type="scientific">Vibrio navarrensis</name>
    <dbReference type="NCBI Taxonomy" id="29495"/>
    <lineage>
        <taxon>Bacteria</taxon>
        <taxon>Pseudomonadati</taxon>
        <taxon>Pseudomonadota</taxon>
        <taxon>Gammaproteobacteria</taxon>
        <taxon>Vibrionales</taxon>
        <taxon>Vibrionaceae</taxon>
        <taxon>Vibrio</taxon>
    </lineage>
</organism>
<feature type="signal peptide" evidence="1">
    <location>
        <begin position="1"/>
        <end position="25"/>
    </location>
</feature>
<dbReference type="SUPFAM" id="SSF53850">
    <property type="entry name" value="Periplasmic binding protein-like II"/>
    <property type="match status" value="1"/>
</dbReference>
<dbReference type="EMBL" id="JMCG01000001">
    <property type="protein sequence ID" value="KGK11633.1"/>
    <property type="molecule type" value="Genomic_DNA"/>
</dbReference>
<accession>A0A099LTP4</accession>
<dbReference type="RefSeq" id="WP_052079699.1">
    <property type="nucleotide sequence ID" value="NZ_CP061844.1"/>
</dbReference>
<dbReference type="Gene3D" id="3.40.190.10">
    <property type="entry name" value="Periplasmic binding protein-like II"/>
    <property type="match status" value="2"/>
</dbReference>
<evidence type="ECO:0000313" key="2">
    <source>
        <dbReference type="EMBL" id="KGK11633.1"/>
    </source>
</evidence>
<reference evidence="2 3" key="1">
    <citation type="submission" date="2014-04" db="EMBL/GenBank/DDBJ databases">
        <title>Genome sequencing of Vibrio navarrensis strains.</title>
        <authorList>
            <person name="Gladney L.M."/>
            <person name="Katz L.S."/>
            <person name="Marino-Ramirez L."/>
            <person name="Jordan I.K."/>
        </authorList>
    </citation>
    <scope>NUCLEOTIDE SEQUENCE [LARGE SCALE GENOMIC DNA]</scope>
    <source>
        <strain evidence="2 3">ATCC 51183</strain>
    </source>
</reference>
<dbReference type="PANTHER" id="PTHR38834:SF3">
    <property type="entry name" value="SOLUTE-BINDING PROTEIN FAMILY 3_N-TERMINAL DOMAIN-CONTAINING PROTEIN"/>
    <property type="match status" value="1"/>
</dbReference>
<gene>
    <name evidence="2" type="ORF">EA26_10085</name>
</gene>
<proteinExistence type="predicted"/>
<dbReference type="eggNOG" id="COG0834">
    <property type="taxonomic scope" value="Bacteria"/>
</dbReference>
<feature type="chain" id="PRO_5001958283" evidence="1">
    <location>
        <begin position="26"/>
        <end position="279"/>
    </location>
</feature>
<sequence>MNYKLKSNVTLALVLSSLSNTSVLADQPVALDLYTQEFPPLQFMLDGKPQGYVIEFVTALVQDASKTIPLEIKQIHFAPWNRAIKTTIETENTLFFSVSRTPEREDKFQWIGQVSPYKVGLYRLASGPQVSAKNLEELKGYRFGSQAGSSFSELLAKNGLDQVIPVEKGKEAIRLLHTHRVDFAPMVEASFHYRMQEYGYDPHEFVKVMNVTPLCQDLWLVTGNHTSASVVEALRNSYSKLQQQAYLDKLVAEFTPTSAIMLRYSESKANPRNAFTASS</sequence>